<evidence type="ECO:0000256" key="1">
    <source>
        <dbReference type="SAM" id="Phobius"/>
    </source>
</evidence>
<dbReference type="Proteomes" id="UP000649573">
    <property type="component" value="Unassembled WGS sequence"/>
</dbReference>
<dbReference type="Pfam" id="PF20177">
    <property type="entry name" value="DUF6542"/>
    <property type="match status" value="1"/>
</dbReference>
<reference evidence="4" key="1">
    <citation type="journal article" date="2019" name="Int. J. Syst. Evol. Microbiol.">
        <title>The Global Catalogue of Microorganisms (GCM) 10K type strain sequencing project: providing services to taxonomists for standard genome sequencing and annotation.</title>
        <authorList>
            <consortium name="The Broad Institute Genomics Platform"/>
            <consortium name="The Broad Institute Genome Sequencing Center for Infectious Disease"/>
            <person name="Wu L."/>
            <person name="Ma J."/>
        </authorList>
    </citation>
    <scope>NUCLEOTIDE SEQUENCE [LARGE SCALE GENOMIC DNA]</scope>
    <source>
        <strain evidence="4">JCM 3296</strain>
    </source>
</reference>
<feature type="domain" description="DUF6542" evidence="2">
    <location>
        <begin position="5"/>
        <end position="122"/>
    </location>
</feature>
<proteinExistence type="predicted"/>
<feature type="transmembrane region" description="Helical" evidence="1">
    <location>
        <begin position="30"/>
        <end position="48"/>
    </location>
</feature>
<dbReference type="InterPro" id="IPR046672">
    <property type="entry name" value="DUF6542"/>
</dbReference>
<evidence type="ECO:0000313" key="3">
    <source>
        <dbReference type="EMBL" id="GGU54909.1"/>
    </source>
</evidence>
<accession>A0ABQ2UWK2</accession>
<keyword evidence="1" id="KW-0812">Transmembrane</keyword>
<keyword evidence="1" id="KW-0472">Membrane</keyword>
<feature type="transmembrane region" description="Helical" evidence="1">
    <location>
        <begin position="55"/>
        <end position="74"/>
    </location>
</feature>
<keyword evidence="4" id="KW-1185">Reference proteome</keyword>
<evidence type="ECO:0000313" key="4">
    <source>
        <dbReference type="Proteomes" id="UP000649573"/>
    </source>
</evidence>
<comment type="caution">
    <text evidence="3">The sequence shown here is derived from an EMBL/GenBank/DDBJ whole genome shotgun (WGS) entry which is preliminary data.</text>
</comment>
<dbReference type="EMBL" id="BMRE01000027">
    <property type="protein sequence ID" value="GGU54909.1"/>
    <property type="molecule type" value="Genomic_DNA"/>
</dbReference>
<dbReference type="RefSeq" id="WP_189256542.1">
    <property type="nucleotide sequence ID" value="NZ_BMRE01000027.1"/>
</dbReference>
<name>A0ABQ2UWK2_9PSEU</name>
<protein>
    <recommendedName>
        <fullName evidence="2">DUF6542 domain-containing protein</fullName>
    </recommendedName>
</protein>
<keyword evidence="1" id="KW-1133">Transmembrane helix</keyword>
<organism evidence="3 4">
    <name type="scientific">Lentzea flava</name>
    <dbReference type="NCBI Taxonomy" id="103732"/>
    <lineage>
        <taxon>Bacteria</taxon>
        <taxon>Bacillati</taxon>
        <taxon>Actinomycetota</taxon>
        <taxon>Actinomycetes</taxon>
        <taxon>Pseudonocardiales</taxon>
        <taxon>Pseudonocardiaceae</taxon>
        <taxon>Lentzea</taxon>
    </lineage>
</organism>
<gene>
    <name evidence="3" type="ORF">GCM10010178_54160</name>
</gene>
<sequence>MGVELPSLAALAVLAVFTQAGVWVDGDNLGWPFGVWLVAGAVLASALVRRVGLWTVAPAPPVVFVIVAVGNAAWQRQTQRQSFWGNSKEFAADAVPWFVGGFPWLAASVGAALVVVVVRFVLGGMGKCRSSSTPTAVDGS</sequence>
<evidence type="ECO:0000259" key="2">
    <source>
        <dbReference type="Pfam" id="PF20177"/>
    </source>
</evidence>
<feature type="transmembrane region" description="Helical" evidence="1">
    <location>
        <begin position="94"/>
        <end position="122"/>
    </location>
</feature>